<dbReference type="Gene3D" id="3.60.21.10">
    <property type="match status" value="1"/>
</dbReference>
<dbReference type="PANTHER" id="PTHR42988">
    <property type="entry name" value="PHOSPHOHYDROLASE"/>
    <property type="match status" value="1"/>
</dbReference>
<protein>
    <submittedName>
        <fullName evidence="6">Metallophosphoesterase</fullName>
    </submittedName>
</protein>
<evidence type="ECO:0000256" key="3">
    <source>
        <dbReference type="ARBA" id="ARBA00023004"/>
    </source>
</evidence>
<dbReference type="InterPro" id="IPR050884">
    <property type="entry name" value="CNP_phosphodiesterase-III"/>
</dbReference>
<evidence type="ECO:0000256" key="1">
    <source>
        <dbReference type="ARBA" id="ARBA00022723"/>
    </source>
</evidence>
<evidence type="ECO:0000259" key="5">
    <source>
        <dbReference type="Pfam" id="PF00149"/>
    </source>
</evidence>
<dbReference type="InterPro" id="IPR004843">
    <property type="entry name" value="Calcineurin-like_PHP"/>
</dbReference>
<evidence type="ECO:0000256" key="2">
    <source>
        <dbReference type="ARBA" id="ARBA00022801"/>
    </source>
</evidence>
<comment type="similarity">
    <text evidence="4">Belongs to the cyclic nucleotide phosphodiesterase class-III family.</text>
</comment>
<organism evidence="6 7">
    <name type="scientific">Azohydromonas lata</name>
    <dbReference type="NCBI Taxonomy" id="45677"/>
    <lineage>
        <taxon>Bacteria</taxon>
        <taxon>Pseudomonadati</taxon>
        <taxon>Pseudomonadota</taxon>
        <taxon>Betaproteobacteria</taxon>
        <taxon>Burkholderiales</taxon>
        <taxon>Sphaerotilaceae</taxon>
        <taxon>Azohydromonas</taxon>
    </lineage>
</organism>
<sequence>MSRLLQVSDAHFGAEIPEVRDALRRLALREQPDVVVWTGDLTQRARREQFAAARRFADSLPGALTLAMPGNHDIPLYDLVQRLLRPYGNYRQAFGTELEPELEREDLLLLLVKTTRRWRHKHGELSAAQVERVARRLRQASPRQLRVVATHQPLHAVQSCDLGDRLRCPREALSLWAQAGVDLLLGGHTHRPRCDRVEAGARAVWLVQAGTSISHRVRGELPNSVNLLRHEGTDGARHCEVERWDYDPRGGEFACVHRTRAMLSR</sequence>
<dbReference type="InterPro" id="IPR029052">
    <property type="entry name" value="Metallo-depent_PP-like"/>
</dbReference>
<name>A0ABU5IA33_9BURK</name>
<keyword evidence="7" id="KW-1185">Reference proteome</keyword>
<evidence type="ECO:0000313" key="6">
    <source>
        <dbReference type="EMBL" id="MDZ5455965.1"/>
    </source>
</evidence>
<dbReference type="Proteomes" id="UP001293718">
    <property type="component" value="Unassembled WGS sequence"/>
</dbReference>
<keyword evidence="3" id="KW-0408">Iron</keyword>
<dbReference type="SUPFAM" id="SSF56300">
    <property type="entry name" value="Metallo-dependent phosphatases"/>
    <property type="match status" value="1"/>
</dbReference>
<keyword evidence="2" id="KW-0378">Hydrolase</keyword>
<evidence type="ECO:0000313" key="7">
    <source>
        <dbReference type="Proteomes" id="UP001293718"/>
    </source>
</evidence>
<dbReference type="EMBL" id="JAXOJX010000005">
    <property type="protein sequence ID" value="MDZ5455965.1"/>
    <property type="molecule type" value="Genomic_DNA"/>
</dbReference>
<evidence type="ECO:0000256" key="4">
    <source>
        <dbReference type="ARBA" id="ARBA00025742"/>
    </source>
</evidence>
<keyword evidence="1" id="KW-0479">Metal-binding</keyword>
<dbReference type="RefSeq" id="WP_322464650.1">
    <property type="nucleotide sequence ID" value="NZ_JAXOJX010000005.1"/>
</dbReference>
<dbReference type="PANTHER" id="PTHR42988:SF2">
    <property type="entry name" value="CYCLIC NUCLEOTIDE PHOSPHODIESTERASE CBUA0032-RELATED"/>
    <property type="match status" value="1"/>
</dbReference>
<comment type="caution">
    <text evidence="6">The sequence shown here is derived from an EMBL/GenBank/DDBJ whole genome shotgun (WGS) entry which is preliminary data.</text>
</comment>
<reference evidence="6 7" key="1">
    <citation type="submission" date="2023-11" db="EMBL/GenBank/DDBJ databases">
        <title>Draft genome of Azohydromonas lata strain H1 (DSM1123), a polyhydroxyalkanoate producer.</title>
        <authorList>
            <person name="Traversa D."/>
            <person name="D'Addabbo P."/>
            <person name="Pazzani C."/>
            <person name="Manzari C."/>
            <person name="Chiara M."/>
            <person name="Scrascia M."/>
        </authorList>
    </citation>
    <scope>NUCLEOTIDE SEQUENCE [LARGE SCALE GENOMIC DNA]</scope>
    <source>
        <strain evidence="6 7">H1</strain>
    </source>
</reference>
<feature type="domain" description="Calcineurin-like phosphoesterase" evidence="5">
    <location>
        <begin position="3"/>
        <end position="192"/>
    </location>
</feature>
<dbReference type="Pfam" id="PF00149">
    <property type="entry name" value="Metallophos"/>
    <property type="match status" value="1"/>
</dbReference>
<accession>A0ABU5IA33</accession>
<proteinExistence type="inferred from homology"/>
<gene>
    <name evidence="6" type="ORF">SM757_05215</name>
</gene>